<sequence length="456" mass="49580">MGPTLRSRSVSGIDPDFRIHPPVLHGDLLRIDAGPDDVVVLIDGGYHHAASVRHKEILSVIDAGAVVVGCSSMGALRAAELATFGMIGNGAVFEAFRSGRVEADDEVALAHGEPPDYRRFSEPLINMRIAVEAARRIGAVSETEAAAIVDRARSMHYSMRSWKRLEVEFADAGHLSAAVRRVRSFLDTHPEHADVKAADAVDTLTRLDEIVAGATDRPTAWTGSPEWRNRFLYEWTADAAGGDVDGVWVPHGAVIRYRQVYDVDFPRRWRRFVMREILSTEGLDTVTLTDRDIERRALDVAGTRGLRAATLTPEQTGEWLLGDAEASLPAAERIARVLIRSYRPPRGIHDLLTGEPDLAVDPYARGCVAESSVVNATVATWGAGQGVDNLKESTLRAHLAATWRVADRFDALTARARDRGLSSLSAAVEAVRPFFLRHHLQLASTAGAAADGAEPS</sequence>
<dbReference type="AlphaFoldDB" id="A0A8J3YFI6"/>
<reference evidence="2" key="1">
    <citation type="submission" date="2021-01" db="EMBL/GenBank/DDBJ databases">
        <title>Whole genome shotgun sequence of Virgisporangium aliadipatigenens NBRC 105644.</title>
        <authorList>
            <person name="Komaki H."/>
            <person name="Tamura T."/>
        </authorList>
    </citation>
    <scope>NUCLEOTIDE SEQUENCE</scope>
    <source>
        <strain evidence="2">NBRC 105644</strain>
    </source>
</reference>
<keyword evidence="3" id="KW-1185">Reference proteome</keyword>
<organism evidence="2 3">
    <name type="scientific">Virgisporangium aliadipatigenens</name>
    <dbReference type="NCBI Taxonomy" id="741659"/>
    <lineage>
        <taxon>Bacteria</taxon>
        <taxon>Bacillati</taxon>
        <taxon>Actinomycetota</taxon>
        <taxon>Actinomycetes</taxon>
        <taxon>Micromonosporales</taxon>
        <taxon>Micromonosporaceae</taxon>
        <taxon>Virgisporangium</taxon>
    </lineage>
</organism>
<dbReference type="Proteomes" id="UP000619260">
    <property type="component" value="Unassembled WGS sequence"/>
</dbReference>
<comment type="caution">
    <text evidence="2">The sequence shown here is derived from an EMBL/GenBank/DDBJ whole genome shotgun (WGS) entry which is preliminary data.</text>
</comment>
<accession>A0A8J3YFI6</accession>
<evidence type="ECO:0000259" key="1">
    <source>
        <dbReference type="Pfam" id="PF07812"/>
    </source>
</evidence>
<feature type="domain" description="TfuA-like core" evidence="1">
    <location>
        <begin position="43"/>
        <end position="161"/>
    </location>
</feature>
<gene>
    <name evidence="2" type="ORF">Val02_11200</name>
</gene>
<dbReference type="InterPro" id="IPR012924">
    <property type="entry name" value="TfuA_core"/>
</dbReference>
<proteinExistence type="predicted"/>
<protein>
    <recommendedName>
        <fullName evidence="1">TfuA-like core domain-containing protein</fullName>
    </recommendedName>
</protein>
<name>A0A8J3YFI6_9ACTN</name>
<dbReference type="Pfam" id="PF07812">
    <property type="entry name" value="TfuA"/>
    <property type="match status" value="1"/>
</dbReference>
<evidence type="ECO:0000313" key="3">
    <source>
        <dbReference type="Proteomes" id="UP000619260"/>
    </source>
</evidence>
<dbReference type="EMBL" id="BOPF01000003">
    <property type="protein sequence ID" value="GIJ44234.1"/>
    <property type="molecule type" value="Genomic_DNA"/>
</dbReference>
<evidence type="ECO:0000313" key="2">
    <source>
        <dbReference type="EMBL" id="GIJ44234.1"/>
    </source>
</evidence>